<sequence>MGGNGNSDQWKWLSRLEIPQRCKLFLCLLLNHRLHTSTLLPPTCPFCHQHDALLHMLRDCPRSRNLWLHLVAPQHQHAFFSCSLRDWMLTFLQHPWSNVNHKDTVLFAATVWLLWKDRITWVCDGPSFPSENLLHRLGTLADDYGRLLHAEHSDPSPALRHVSWCFFWNQPPSKLHLRLVANTSHNVFPKL</sequence>
<protein>
    <recommendedName>
        <fullName evidence="3">Reverse transcriptase zinc-binding domain-containing protein</fullName>
    </recommendedName>
</protein>
<gene>
    <name evidence="1" type="ORF">RJT34_33355</name>
</gene>
<evidence type="ECO:0000313" key="2">
    <source>
        <dbReference type="Proteomes" id="UP001359559"/>
    </source>
</evidence>
<reference evidence="1 2" key="1">
    <citation type="submission" date="2024-01" db="EMBL/GenBank/DDBJ databases">
        <title>The genomes of 5 underutilized Papilionoideae crops provide insights into root nodulation and disease resistance.</title>
        <authorList>
            <person name="Yuan L."/>
        </authorList>
    </citation>
    <scope>NUCLEOTIDE SEQUENCE [LARGE SCALE GENOMIC DNA]</scope>
    <source>
        <strain evidence="1">LY-2023</strain>
        <tissue evidence="1">Leaf</tissue>
    </source>
</reference>
<comment type="caution">
    <text evidence="1">The sequence shown here is derived from an EMBL/GenBank/DDBJ whole genome shotgun (WGS) entry which is preliminary data.</text>
</comment>
<dbReference type="EMBL" id="JAYKXN010000008">
    <property type="protein sequence ID" value="KAK7265732.1"/>
    <property type="molecule type" value="Genomic_DNA"/>
</dbReference>
<dbReference type="AlphaFoldDB" id="A0AAN9I4K0"/>
<accession>A0AAN9I4K0</accession>
<name>A0AAN9I4K0_CLITE</name>
<keyword evidence="2" id="KW-1185">Reference proteome</keyword>
<organism evidence="1 2">
    <name type="scientific">Clitoria ternatea</name>
    <name type="common">Butterfly pea</name>
    <dbReference type="NCBI Taxonomy" id="43366"/>
    <lineage>
        <taxon>Eukaryota</taxon>
        <taxon>Viridiplantae</taxon>
        <taxon>Streptophyta</taxon>
        <taxon>Embryophyta</taxon>
        <taxon>Tracheophyta</taxon>
        <taxon>Spermatophyta</taxon>
        <taxon>Magnoliopsida</taxon>
        <taxon>eudicotyledons</taxon>
        <taxon>Gunneridae</taxon>
        <taxon>Pentapetalae</taxon>
        <taxon>rosids</taxon>
        <taxon>fabids</taxon>
        <taxon>Fabales</taxon>
        <taxon>Fabaceae</taxon>
        <taxon>Papilionoideae</taxon>
        <taxon>50 kb inversion clade</taxon>
        <taxon>NPAAA clade</taxon>
        <taxon>indigoferoid/millettioid clade</taxon>
        <taxon>Phaseoleae</taxon>
        <taxon>Clitoria</taxon>
    </lineage>
</organism>
<evidence type="ECO:0008006" key="3">
    <source>
        <dbReference type="Google" id="ProtNLM"/>
    </source>
</evidence>
<proteinExistence type="predicted"/>
<dbReference type="Proteomes" id="UP001359559">
    <property type="component" value="Unassembled WGS sequence"/>
</dbReference>
<evidence type="ECO:0000313" key="1">
    <source>
        <dbReference type="EMBL" id="KAK7265732.1"/>
    </source>
</evidence>